<dbReference type="eggNOG" id="ENOG502QRG7">
    <property type="taxonomic scope" value="Eukaryota"/>
</dbReference>
<dbReference type="PANTHER" id="PTHR33207">
    <property type="entry name" value="F-BOX DOMAIN CONTAINING PROTEIN-RELATED"/>
    <property type="match status" value="1"/>
</dbReference>
<name>M7ZEA7_TRIUA</name>
<gene>
    <name evidence="1" type="ORF">TRIUR3_06145</name>
</gene>
<dbReference type="AlphaFoldDB" id="M7ZEA7"/>
<dbReference type="InterPro" id="IPR036047">
    <property type="entry name" value="F-box-like_dom_sf"/>
</dbReference>
<evidence type="ECO:0000313" key="1">
    <source>
        <dbReference type="EMBL" id="EMS50740.1"/>
    </source>
</evidence>
<dbReference type="SUPFAM" id="SSF81383">
    <property type="entry name" value="F-box domain"/>
    <property type="match status" value="1"/>
</dbReference>
<reference evidence="1" key="1">
    <citation type="journal article" date="2013" name="Nature">
        <title>Draft genome of the wheat A-genome progenitor Triticum urartu.</title>
        <authorList>
            <person name="Ling H.Q."/>
            <person name="Zhao S."/>
            <person name="Liu D."/>
            <person name="Wang J."/>
            <person name="Sun H."/>
            <person name="Zhang C."/>
            <person name="Fan H."/>
            <person name="Li D."/>
            <person name="Dong L."/>
            <person name="Tao Y."/>
            <person name="Gao C."/>
            <person name="Wu H."/>
            <person name="Li Y."/>
            <person name="Cui Y."/>
            <person name="Guo X."/>
            <person name="Zheng S."/>
            <person name="Wang B."/>
            <person name="Yu K."/>
            <person name="Liang Q."/>
            <person name="Yang W."/>
            <person name="Lou X."/>
            <person name="Chen J."/>
            <person name="Feng M."/>
            <person name="Jian J."/>
            <person name="Zhang X."/>
            <person name="Luo G."/>
            <person name="Jiang Y."/>
            <person name="Liu J."/>
            <person name="Wang Z."/>
            <person name="Sha Y."/>
            <person name="Zhang B."/>
            <person name="Wu H."/>
            <person name="Tang D."/>
            <person name="Shen Q."/>
            <person name="Xue P."/>
            <person name="Zou S."/>
            <person name="Wang X."/>
            <person name="Liu X."/>
            <person name="Wang F."/>
            <person name="Yang Y."/>
            <person name="An X."/>
            <person name="Dong Z."/>
            <person name="Zhang K."/>
            <person name="Zhang X."/>
            <person name="Luo M.C."/>
            <person name="Dvorak J."/>
            <person name="Tong Y."/>
            <person name="Wang J."/>
            <person name="Yang H."/>
            <person name="Li Z."/>
            <person name="Wang D."/>
            <person name="Zhang A."/>
            <person name="Wang J."/>
        </authorList>
    </citation>
    <scope>NUCLEOTIDE SEQUENCE</scope>
</reference>
<sequence length="495" mass="53750">MGTELPAADAPPAKRPSISSTTTTHATAVDGTIITISSLGQDQLLEIFLRLPNLPALVRAALTCRPWLGAVRSSQSFRRLFRALHPAPLLIGLFIDIDGAAVPSFVPLRRSNPDVIAAVRRGDFLLTSLPVNEDEDTSWCITDCRHGYVLLWNKIVWKNPTVAAVNPMTWAVDVIPVPRDVWAGRSGRRRNFAFLGFHLPSADEKPSSFRVVCVCADKQRVRVAVFSPETRDWAVPPWVHVGGDNSLKSSAGTLVGGSVYWPFHGEGRMIKINTATMDISFVDLPSQIKRCESEKDQLFNFTIATTGCFITDDPVADDDFPDDDFFPDVHDLLDDMAGEDTDPKSSASAAAVQDGYKLVFESNKFVISKYGTFVALCATTDFFVTDAPDSDDDYFPDVDNLLDDLAGEDTDPKSSATAAAVPRRLGTALGGGAAGGVVARCFIHTLMATELDGVAQCRFGVRCGRMDSRRRTTLSVVMVASMAERPGMVDATVQL</sequence>
<proteinExistence type="predicted"/>
<dbReference type="EMBL" id="KD228168">
    <property type="protein sequence ID" value="EMS50740.1"/>
    <property type="molecule type" value="Genomic_DNA"/>
</dbReference>
<organism evidence="1">
    <name type="scientific">Triticum urartu</name>
    <name type="common">Red wild einkorn</name>
    <name type="synonym">Crithodium urartu</name>
    <dbReference type="NCBI Taxonomy" id="4572"/>
    <lineage>
        <taxon>Eukaryota</taxon>
        <taxon>Viridiplantae</taxon>
        <taxon>Streptophyta</taxon>
        <taxon>Embryophyta</taxon>
        <taxon>Tracheophyta</taxon>
        <taxon>Spermatophyta</taxon>
        <taxon>Magnoliopsida</taxon>
        <taxon>Liliopsida</taxon>
        <taxon>Poales</taxon>
        <taxon>Poaceae</taxon>
        <taxon>BOP clade</taxon>
        <taxon>Pooideae</taxon>
        <taxon>Triticodae</taxon>
        <taxon>Triticeae</taxon>
        <taxon>Triticinae</taxon>
        <taxon>Triticum</taxon>
    </lineage>
</organism>
<dbReference type="STRING" id="4572.M7ZEA7"/>
<evidence type="ECO:0008006" key="2">
    <source>
        <dbReference type="Google" id="ProtNLM"/>
    </source>
</evidence>
<protein>
    <recommendedName>
        <fullName evidence="2">F-box domain-containing protein</fullName>
    </recommendedName>
</protein>
<accession>M7ZEA7</accession>